<name>A0A6J6FNM8_9ZZZZ</name>
<proteinExistence type="predicted"/>
<gene>
    <name evidence="2" type="ORF">UFOPK1493_03708</name>
</gene>
<organism evidence="2">
    <name type="scientific">freshwater metagenome</name>
    <dbReference type="NCBI Taxonomy" id="449393"/>
    <lineage>
        <taxon>unclassified sequences</taxon>
        <taxon>metagenomes</taxon>
        <taxon>ecological metagenomes</taxon>
    </lineage>
</organism>
<dbReference type="AlphaFoldDB" id="A0A6J6FNM8"/>
<feature type="region of interest" description="Disordered" evidence="1">
    <location>
        <begin position="275"/>
        <end position="298"/>
    </location>
</feature>
<reference evidence="2" key="1">
    <citation type="submission" date="2020-05" db="EMBL/GenBank/DDBJ databases">
        <authorList>
            <person name="Chiriac C."/>
            <person name="Salcher M."/>
            <person name="Ghai R."/>
            <person name="Kavagutti S V."/>
        </authorList>
    </citation>
    <scope>NUCLEOTIDE SEQUENCE</scope>
</reference>
<evidence type="ECO:0000313" key="2">
    <source>
        <dbReference type="EMBL" id="CAB4590357.1"/>
    </source>
</evidence>
<dbReference type="EMBL" id="CAEZSR010000226">
    <property type="protein sequence ID" value="CAB4590357.1"/>
    <property type="molecule type" value="Genomic_DNA"/>
</dbReference>
<evidence type="ECO:0000256" key="1">
    <source>
        <dbReference type="SAM" id="MobiDB-lite"/>
    </source>
</evidence>
<feature type="region of interest" description="Disordered" evidence="1">
    <location>
        <begin position="434"/>
        <end position="462"/>
    </location>
</feature>
<sequence length="707" mass="73909">MVLQTAATTATGVLSMGIDVGGPALEVAQRGFRSLLSNRMAQLGHWSVGGDRPEIQLADDLVDHLVRRERAEADDVVIGVAAPSWFGAVERHLLADAIDPTRMRTLVACSTPLAAAVGTSLAAPAPFAAELVLAIDLDLGCSASVVEIAPGVVRERATVGLSLRQLRAENAGAGIVPGTRQRARALAALAEEVGRAALGDVTRVVVVGDDPVDAVRAMLAEAHPPWASAAIAVTRSRAAVARGAAFVADPDAIAEAPDGVWQVSSCLGRALGVLTVDPDGPGTTGPDTTGPDTTGPDTDERVAAQIHAVIERGVSLPVVRDQPFDLGPDDGFDVYLDLYEQLPLGATTSPSDHRVVATARHRHETRRASQVTVVFSVGRDGRVSIGPEDEWIVDWRHADVGVHRVTRAHVEAASGHGPVRDRRSLLGGGVVRPLLPVGPASADTDAPDEQVTPPEAGSGGDAREAIDASAAEVVAADEVAVAVAPIPPPARVPTVRPHEDRVPEPLPPTPAVVAALQRCERLLSHEVGRMVALRSVFALLGCADGAAPGELLAAADRLEVALADRDDDVADALREAVQAVRDETRRGGDGWYFGGSAGDVRDELGRVVEHLMVVVGFVSAAEQRQLVLDAMLLGLAPGEARAVVRSLVAAAQTDRLEAVTGDLDERSRTVRLHPRLGRFVLDDPPLPRAVSDGSLPGPSMRVLLDLR</sequence>
<feature type="compositionally biased region" description="Low complexity" evidence="1">
    <location>
        <begin position="277"/>
        <end position="296"/>
    </location>
</feature>
<protein>
    <submittedName>
        <fullName evidence="2">Unannotated protein</fullName>
    </submittedName>
</protein>
<accession>A0A6J6FNM8</accession>